<organism evidence="4">
    <name type="scientific">marine metagenome</name>
    <dbReference type="NCBI Taxonomy" id="408172"/>
    <lineage>
        <taxon>unclassified sequences</taxon>
        <taxon>metagenomes</taxon>
        <taxon>ecological metagenomes</taxon>
    </lineage>
</organism>
<proteinExistence type="predicted"/>
<keyword evidence="2" id="KW-0548">Nucleotidyltransferase</keyword>
<dbReference type="EMBL" id="UINC01185875">
    <property type="protein sequence ID" value="SVD97798.1"/>
    <property type="molecule type" value="Genomic_DNA"/>
</dbReference>
<dbReference type="InterPro" id="IPR050385">
    <property type="entry name" value="Archaeal_FAD_synthase"/>
</dbReference>
<evidence type="ECO:0000313" key="4">
    <source>
        <dbReference type="EMBL" id="SVD97798.1"/>
    </source>
</evidence>
<feature type="non-terminal residue" evidence="4">
    <location>
        <position position="157"/>
    </location>
</feature>
<evidence type="ECO:0000256" key="2">
    <source>
        <dbReference type="ARBA" id="ARBA00022695"/>
    </source>
</evidence>
<reference evidence="4" key="1">
    <citation type="submission" date="2018-05" db="EMBL/GenBank/DDBJ databases">
        <authorList>
            <person name="Lanie J.A."/>
            <person name="Ng W.-L."/>
            <person name="Kazmierczak K.M."/>
            <person name="Andrzejewski T.M."/>
            <person name="Davidsen T.M."/>
            <person name="Wayne K.J."/>
            <person name="Tettelin H."/>
            <person name="Glass J.I."/>
            <person name="Rusch D."/>
            <person name="Podicherti R."/>
            <person name="Tsui H.-C.T."/>
            <person name="Winkler M.E."/>
        </authorList>
    </citation>
    <scope>NUCLEOTIDE SEQUENCE</scope>
</reference>
<name>A0A382ZSZ6_9ZZZZ</name>
<dbReference type="NCBIfam" id="TIGR00125">
    <property type="entry name" value="cyt_tran_rel"/>
    <property type="match status" value="1"/>
</dbReference>
<dbReference type="Gene3D" id="3.40.50.620">
    <property type="entry name" value="HUPs"/>
    <property type="match status" value="1"/>
</dbReference>
<dbReference type="PANTHER" id="PTHR43793">
    <property type="entry name" value="FAD SYNTHASE"/>
    <property type="match status" value="1"/>
</dbReference>
<accession>A0A382ZSZ6</accession>
<feature type="domain" description="Cytidyltransferase-like" evidence="3">
    <location>
        <begin position="35"/>
        <end position="135"/>
    </location>
</feature>
<dbReference type="PANTHER" id="PTHR43793:SF2">
    <property type="entry name" value="BIFUNCTIONAL PROTEIN HLDE"/>
    <property type="match status" value="1"/>
</dbReference>
<dbReference type="Pfam" id="PF01467">
    <property type="entry name" value="CTP_transf_like"/>
    <property type="match status" value="1"/>
</dbReference>
<dbReference type="InterPro" id="IPR004821">
    <property type="entry name" value="Cyt_trans-like"/>
</dbReference>
<evidence type="ECO:0000256" key="1">
    <source>
        <dbReference type="ARBA" id="ARBA00022679"/>
    </source>
</evidence>
<dbReference type="SUPFAM" id="SSF52374">
    <property type="entry name" value="Nucleotidylyl transferase"/>
    <property type="match status" value="1"/>
</dbReference>
<dbReference type="GO" id="GO:0016779">
    <property type="term" value="F:nucleotidyltransferase activity"/>
    <property type="evidence" value="ECO:0007669"/>
    <property type="project" value="UniProtKB-KW"/>
</dbReference>
<gene>
    <name evidence="4" type="ORF">METZ01_LOCUS450652</name>
</gene>
<sequence length="157" mass="17668">MSKEFFEKYRYKLKTMAELVAIVGSYPRQEKIILCHGVFDVVHPGHIRHLAYAKTKADILVVSITADRHIKKGIYRPHIPEGLRALNLAAFEMVDYVIIDEEAKPLANLASIQPDYFAKGFEYTSSDLPQATQEETDIVEGYGGVMIFTPGDVVYSS</sequence>
<keyword evidence="1" id="KW-0808">Transferase</keyword>
<dbReference type="AlphaFoldDB" id="A0A382ZSZ6"/>
<evidence type="ECO:0000259" key="3">
    <source>
        <dbReference type="Pfam" id="PF01467"/>
    </source>
</evidence>
<dbReference type="InterPro" id="IPR014729">
    <property type="entry name" value="Rossmann-like_a/b/a_fold"/>
</dbReference>
<protein>
    <recommendedName>
        <fullName evidence="3">Cytidyltransferase-like domain-containing protein</fullName>
    </recommendedName>
</protein>